<evidence type="ECO:0000313" key="2">
    <source>
        <dbReference type="EMBL" id="VFQ84404.1"/>
    </source>
</evidence>
<protein>
    <submittedName>
        <fullName evidence="2">Uncharacterized protein</fullName>
    </submittedName>
</protein>
<evidence type="ECO:0000313" key="3">
    <source>
        <dbReference type="Proteomes" id="UP000595140"/>
    </source>
</evidence>
<dbReference type="Proteomes" id="UP000595140">
    <property type="component" value="Unassembled WGS sequence"/>
</dbReference>
<organism evidence="2 3">
    <name type="scientific">Cuscuta campestris</name>
    <dbReference type="NCBI Taxonomy" id="132261"/>
    <lineage>
        <taxon>Eukaryota</taxon>
        <taxon>Viridiplantae</taxon>
        <taxon>Streptophyta</taxon>
        <taxon>Embryophyta</taxon>
        <taxon>Tracheophyta</taxon>
        <taxon>Spermatophyta</taxon>
        <taxon>Magnoliopsida</taxon>
        <taxon>eudicotyledons</taxon>
        <taxon>Gunneridae</taxon>
        <taxon>Pentapetalae</taxon>
        <taxon>asterids</taxon>
        <taxon>lamiids</taxon>
        <taxon>Solanales</taxon>
        <taxon>Convolvulaceae</taxon>
        <taxon>Cuscuteae</taxon>
        <taxon>Cuscuta</taxon>
        <taxon>Cuscuta subgen. Grammica</taxon>
        <taxon>Cuscuta sect. Cleistogrammica</taxon>
    </lineage>
</organism>
<evidence type="ECO:0000256" key="1">
    <source>
        <dbReference type="SAM" id="MobiDB-lite"/>
    </source>
</evidence>
<name>A0A484M7M9_9ASTE</name>
<dbReference type="AlphaFoldDB" id="A0A484M7M9"/>
<accession>A0A484M7M9</accession>
<gene>
    <name evidence="2" type="ORF">CCAM_LOCUS26180</name>
</gene>
<feature type="region of interest" description="Disordered" evidence="1">
    <location>
        <begin position="1"/>
        <end position="22"/>
    </location>
</feature>
<proteinExistence type="predicted"/>
<dbReference type="EMBL" id="OOIL02002721">
    <property type="protein sequence ID" value="VFQ84404.1"/>
    <property type="molecule type" value="Genomic_DNA"/>
</dbReference>
<sequence>MPRTKKVASRQESTAAEEGERPWRKEGTKYFHIQTGLDFMTGASVERFDNNFLTKEIVSPKIVDKDLFKSATYAPSKSLFAQQDLLRFIHLTYEFFCPNLIRQFYANLRTTKGDSPSLVSYVDGKNIEIDGAGLTSLFGLRRGEITENLDETFQDEAIWRQLGLDHRDLKFRNSSNLSVINLTLIQRVQQYIFSYVLLPRDSNHSVVNKDDIRLFHVLLNNVNFDWVHFFDVALSDGTRFSLLRFAIPIMHILAHSKVDFTQDTQVPVKKTCFIMEAKFTRSVYREETEQNLELVIPDEVERETEAESSQAGGSRTMERVTRQRRTRSREGAPEPSWVKRIFDTLTCIRHDVRQLNERMTRIEQSRSYRGPRHSFSR</sequence>
<keyword evidence="3" id="KW-1185">Reference proteome</keyword>
<reference evidence="2 3" key="1">
    <citation type="submission" date="2018-04" db="EMBL/GenBank/DDBJ databases">
        <authorList>
            <person name="Vogel A."/>
        </authorList>
    </citation>
    <scope>NUCLEOTIDE SEQUENCE [LARGE SCALE GENOMIC DNA]</scope>
</reference>
<feature type="region of interest" description="Disordered" evidence="1">
    <location>
        <begin position="299"/>
        <end position="333"/>
    </location>
</feature>